<sequence length="81" mass="9632">AKHIRLRPPIPTLPILPQNKHNLLILLLLPIPLPLLHLSSLLHLPLPLITPPMHMLRRAHHPHRHKLMPRMPRRCWWRSPM</sequence>
<organism evidence="1 2">
    <name type="scientific">Sphaerobolus stellatus (strain SS14)</name>
    <dbReference type="NCBI Taxonomy" id="990650"/>
    <lineage>
        <taxon>Eukaryota</taxon>
        <taxon>Fungi</taxon>
        <taxon>Dikarya</taxon>
        <taxon>Basidiomycota</taxon>
        <taxon>Agaricomycotina</taxon>
        <taxon>Agaricomycetes</taxon>
        <taxon>Phallomycetidae</taxon>
        <taxon>Geastrales</taxon>
        <taxon>Sphaerobolaceae</taxon>
        <taxon>Sphaerobolus</taxon>
    </lineage>
</organism>
<dbReference type="AlphaFoldDB" id="A0A0C9UKC1"/>
<dbReference type="Proteomes" id="UP000054279">
    <property type="component" value="Unassembled WGS sequence"/>
</dbReference>
<proteinExistence type="predicted"/>
<accession>A0A0C9UKC1</accession>
<feature type="non-terminal residue" evidence="1">
    <location>
        <position position="1"/>
    </location>
</feature>
<dbReference type="EMBL" id="KN837190">
    <property type="protein sequence ID" value="KIJ35304.1"/>
    <property type="molecule type" value="Genomic_DNA"/>
</dbReference>
<keyword evidence="2" id="KW-1185">Reference proteome</keyword>
<gene>
    <name evidence="1" type="ORF">M422DRAFT_34712</name>
</gene>
<dbReference type="HOGENOM" id="CLU_2580483_0_0_1"/>
<evidence type="ECO:0000313" key="2">
    <source>
        <dbReference type="Proteomes" id="UP000054279"/>
    </source>
</evidence>
<reference evidence="1 2" key="1">
    <citation type="submission" date="2014-06" db="EMBL/GenBank/DDBJ databases">
        <title>Evolutionary Origins and Diversification of the Mycorrhizal Mutualists.</title>
        <authorList>
            <consortium name="DOE Joint Genome Institute"/>
            <consortium name="Mycorrhizal Genomics Consortium"/>
            <person name="Kohler A."/>
            <person name="Kuo A."/>
            <person name="Nagy L.G."/>
            <person name="Floudas D."/>
            <person name="Copeland A."/>
            <person name="Barry K.W."/>
            <person name="Cichocki N."/>
            <person name="Veneault-Fourrey C."/>
            <person name="LaButti K."/>
            <person name="Lindquist E.A."/>
            <person name="Lipzen A."/>
            <person name="Lundell T."/>
            <person name="Morin E."/>
            <person name="Murat C."/>
            <person name="Riley R."/>
            <person name="Ohm R."/>
            <person name="Sun H."/>
            <person name="Tunlid A."/>
            <person name="Henrissat B."/>
            <person name="Grigoriev I.V."/>
            <person name="Hibbett D.S."/>
            <person name="Martin F."/>
        </authorList>
    </citation>
    <scope>NUCLEOTIDE SEQUENCE [LARGE SCALE GENOMIC DNA]</scope>
    <source>
        <strain evidence="1 2">SS14</strain>
    </source>
</reference>
<evidence type="ECO:0000313" key="1">
    <source>
        <dbReference type="EMBL" id="KIJ35304.1"/>
    </source>
</evidence>
<protein>
    <submittedName>
        <fullName evidence="1">Uncharacterized protein</fullName>
    </submittedName>
</protein>
<name>A0A0C9UKC1_SPHS4</name>